<keyword evidence="3" id="KW-1185">Reference proteome</keyword>
<protein>
    <submittedName>
        <fullName evidence="2">DUF5615 family PIN-like protein</fullName>
    </submittedName>
</protein>
<dbReference type="InterPro" id="IPR041049">
    <property type="entry name" value="DUF5615"/>
</dbReference>
<evidence type="ECO:0000259" key="1">
    <source>
        <dbReference type="Pfam" id="PF18480"/>
    </source>
</evidence>
<feature type="domain" description="DUF5615" evidence="1">
    <location>
        <begin position="2"/>
        <end position="66"/>
    </location>
</feature>
<name>A0ABX2Q4E1_9BACT</name>
<dbReference type="Proteomes" id="UP000626554">
    <property type="component" value="Unassembled WGS sequence"/>
</dbReference>
<dbReference type="EMBL" id="JABKAV010000043">
    <property type="protein sequence ID" value="NVO85822.1"/>
    <property type="molecule type" value="Genomic_DNA"/>
</dbReference>
<reference evidence="2 3" key="1">
    <citation type="submission" date="2020-05" db="EMBL/GenBank/DDBJ databases">
        <title>Hymenobacter terrestris sp. nov. and Hymenobacter lapidiphilus sp. nov., isolated from regoliths in Antarctica.</title>
        <authorList>
            <person name="Sedlacek I."/>
            <person name="Pantucek R."/>
            <person name="Zeman M."/>
            <person name="Holochova P."/>
            <person name="Kralova S."/>
            <person name="Stankova E."/>
            <person name="Sedo O."/>
            <person name="Micenkova L."/>
            <person name="Svec P."/>
            <person name="Gupta V."/>
            <person name="Sood U."/>
            <person name="Korpole U.S."/>
            <person name="Lal R."/>
        </authorList>
    </citation>
    <scope>NUCLEOTIDE SEQUENCE [LARGE SCALE GENOMIC DNA]</scope>
    <source>
        <strain evidence="2 3">P5252</strain>
    </source>
</reference>
<evidence type="ECO:0000313" key="2">
    <source>
        <dbReference type="EMBL" id="NVO85822.1"/>
    </source>
</evidence>
<dbReference type="Pfam" id="PF18480">
    <property type="entry name" value="DUF5615"/>
    <property type="match status" value="1"/>
</dbReference>
<accession>A0ABX2Q4E1</accession>
<dbReference type="RefSeq" id="WP_176900547.1">
    <property type="nucleotide sequence ID" value="NZ_JABKAV010000043.1"/>
</dbReference>
<comment type="caution">
    <text evidence="2">The sequence shown here is derived from an EMBL/GenBank/DDBJ whole genome shotgun (WGS) entry which is preliminary data.</text>
</comment>
<organism evidence="2 3">
    <name type="scientific">Hymenobacter terrestris</name>
    <dbReference type="NCBI Taxonomy" id="2748310"/>
    <lineage>
        <taxon>Bacteria</taxon>
        <taxon>Pseudomonadati</taxon>
        <taxon>Bacteroidota</taxon>
        <taxon>Cytophagia</taxon>
        <taxon>Cytophagales</taxon>
        <taxon>Hymenobacteraceae</taxon>
        <taxon>Hymenobacter</taxon>
    </lineage>
</organism>
<sequence>ISIWRYAQQHGYDVQTKDEDFSRLVMAEGFPHRVVAVQNAQVPVDRLAEFLLARLPQLREFLGEQRGVRVCGVAGCVAVFFSG</sequence>
<proteinExistence type="predicted"/>
<evidence type="ECO:0000313" key="3">
    <source>
        <dbReference type="Proteomes" id="UP000626554"/>
    </source>
</evidence>
<gene>
    <name evidence="2" type="ORF">HW556_13110</name>
</gene>
<feature type="non-terminal residue" evidence="2">
    <location>
        <position position="1"/>
    </location>
</feature>